<keyword evidence="6" id="KW-0411">Iron-sulfur</keyword>
<keyword evidence="5" id="KW-0408">Iron</keyword>
<dbReference type="PANTHER" id="PTHR42836">
    <property type="entry name" value="7-CARBOXY-7-DEAZAGUANINE SYNTHASE"/>
    <property type="match status" value="1"/>
</dbReference>
<dbReference type="SUPFAM" id="SSF102114">
    <property type="entry name" value="Radical SAM enzymes"/>
    <property type="match status" value="1"/>
</dbReference>
<dbReference type="RefSeq" id="YP_009285850.1">
    <property type="nucleotide sequence ID" value="NC_031058.1"/>
</dbReference>
<dbReference type="PANTHER" id="PTHR42836:SF1">
    <property type="entry name" value="7-CARBOXY-7-DEAZAGUANINE SYNTHASE"/>
    <property type="match status" value="1"/>
</dbReference>
<reference evidence="9 10" key="1">
    <citation type="submission" date="2016-04" db="EMBL/GenBank/DDBJ databases">
        <title>NP1 phage genome sequence analysis.</title>
        <authorList>
            <person name="Chaudhry W.N."/>
        </authorList>
    </citation>
    <scope>NUCLEOTIDE SEQUENCE [LARGE SCALE GENOMIC DNA]</scope>
</reference>
<keyword evidence="2" id="KW-0949">S-adenosyl-L-methionine</keyword>
<dbReference type="InterPro" id="IPR013785">
    <property type="entry name" value="Aldolase_TIM"/>
</dbReference>
<name>A0A172PZV7_9CAUD</name>
<dbReference type="PROSITE" id="PS51918">
    <property type="entry name" value="RADICAL_SAM"/>
    <property type="match status" value="1"/>
</dbReference>
<sequence>MNLQPIEKRTKSADGLLSLHSIFHTIQGEGPFCGTPSVFVRLAGCNLQCPACDTDYTQGRRAASAQEILDKVQEYQSSGLVVITGGEPFRQDITRLLNVLTDAGFYVQIETNGTLEPVEYPYSTMPDIRTGVYVVCSPKAGKVHPRINDVACCFKYVIAHDSIHEDDGLPLRALEHRASPYVARPPKNWARPIYLQPMDSKDEELNRLNLQAAIDSCMKFGYILQLQIHKIINME</sequence>
<evidence type="ECO:0000256" key="5">
    <source>
        <dbReference type="ARBA" id="ARBA00023004"/>
    </source>
</evidence>
<dbReference type="SFLD" id="SFLDS00029">
    <property type="entry name" value="Radical_SAM"/>
    <property type="match status" value="1"/>
</dbReference>
<evidence type="ECO:0000256" key="3">
    <source>
        <dbReference type="ARBA" id="ARBA00022723"/>
    </source>
</evidence>
<keyword evidence="10" id="KW-1185">Reference proteome</keyword>
<dbReference type="Pfam" id="PF04055">
    <property type="entry name" value="Radical_SAM"/>
    <property type="match status" value="1"/>
</dbReference>
<keyword evidence="7" id="KW-0456">Lyase</keyword>
<dbReference type="GO" id="GO:0051539">
    <property type="term" value="F:4 iron, 4 sulfur cluster binding"/>
    <property type="evidence" value="ECO:0007669"/>
    <property type="project" value="UniProtKB-KW"/>
</dbReference>
<dbReference type="OrthoDB" id="5981at10239"/>
<evidence type="ECO:0000313" key="10">
    <source>
        <dbReference type="Proteomes" id="UP000202195"/>
    </source>
</evidence>
<evidence type="ECO:0000313" key="9">
    <source>
        <dbReference type="EMBL" id="AND74889.1"/>
    </source>
</evidence>
<dbReference type="GO" id="GO:0016829">
    <property type="term" value="F:lyase activity"/>
    <property type="evidence" value="ECO:0007669"/>
    <property type="project" value="UniProtKB-KW"/>
</dbReference>
<dbReference type="GeneID" id="29079833"/>
<dbReference type="InterPro" id="IPR058240">
    <property type="entry name" value="rSAM_sf"/>
</dbReference>
<organism evidence="9 10">
    <name type="scientific">Pseudomonas phage NP1</name>
    <dbReference type="NCBI Taxonomy" id="1844477"/>
    <lineage>
        <taxon>Viruses</taxon>
        <taxon>Duplodnaviria</taxon>
        <taxon>Heunggongvirae</taxon>
        <taxon>Uroviricota</taxon>
        <taxon>Caudoviricetes</taxon>
        <taxon>Queuovirinae</taxon>
        <taxon>Nipunavirus</taxon>
        <taxon>Nipunavirus quinobequin</taxon>
        <taxon>Nipunavirus NP1</taxon>
    </lineage>
</organism>
<evidence type="ECO:0000259" key="8">
    <source>
        <dbReference type="PROSITE" id="PS51918"/>
    </source>
</evidence>
<dbReference type="Proteomes" id="UP000202195">
    <property type="component" value="Segment"/>
</dbReference>
<evidence type="ECO:0000256" key="7">
    <source>
        <dbReference type="ARBA" id="ARBA00023239"/>
    </source>
</evidence>
<keyword evidence="1" id="KW-0004">4Fe-4S</keyword>
<dbReference type="InterPro" id="IPR024924">
    <property type="entry name" value="7-CO-7-deazaguanine_synth-like"/>
</dbReference>
<evidence type="ECO:0000256" key="6">
    <source>
        <dbReference type="ARBA" id="ARBA00023014"/>
    </source>
</evidence>
<evidence type="ECO:0000256" key="2">
    <source>
        <dbReference type="ARBA" id="ARBA00022691"/>
    </source>
</evidence>
<evidence type="ECO:0000256" key="1">
    <source>
        <dbReference type="ARBA" id="ARBA00022485"/>
    </source>
</evidence>
<dbReference type="CDD" id="cd01335">
    <property type="entry name" value="Radical_SAM"/>
    <property type="match status" value="1"/>
</dbReference>
<protein>
    <submittedName>
        <fullName evidence="9">Queuosinebiosynthesis radical SAM</fullName>
    </submittedName>
</protein>
<proteinExistence type="inferred from homology"/>
<dbReference type="GO" id="GO:0046872">
    <property type="term" value="F:metal ion binding"/>
    <property type="evidence" value="ECO:0007669"/>
    <property type="project" value="UniProtKB-KW"/>
</dbReference>
<dbReference type="EMBL" id="KX129925">
    <property type="protein sequence ID" value="AND74889.1"/>
    <property type="molecule type" value="Genomic_DNA"/>
</dbReference>
<dbReference type="Gene3D" id="3.20.20.70">
    <property type="entry name" value="Aldolase class I"/>
    <property type="match status" value="1"/>
</dbReference>
<keyword evidence="3" id="KW-0479">Metal-binding</keyword>
<dbReference type="HAMAP" id="MF_00917">
    <property type="entry name" value="QueE"/>
    <property type="match status" value="1"/>
</dbReference>
<feature type="domain" description="Radical SAM core" evidence="8">
    <location>
        <begin position="32"/>
        <end position="235"/>
    </location>
</feature>
<dbReference type="KEGG" id="vg:29079833"/>
<keyword evidence="4" id="KW-0460">Magnesium</keyword>
<dbReference type="PIRSF" id="PIRSF000370">
    <property type="entry name" value="QueE"/>
    <property type="match status" value="1"/>
</dbReference>
<dbReference type="InterPro" id="IPR007197">
    <property type="entry name" value="rSAM"/>
</dbReference>
<accession>A0A172PZV7</accession>
<evidence type="ECO:0000256" key="4">
    <source>
        <dbReference type="ARBA" id="ARBA00022842"/>
    </source>
</evidence>